<dbReference type="Pfam" id="PF00892">
    <property type="entry name" value="EamA"/>
    <property type="match status" value="2"/>
</dbReference>
<evidence type="ECO:0000256" key="6">
    <source>
        <dbReference type="SAM" id="Phobius"/>
    </source>
</evidence>
<dbReference type="SUPFAM" id="SSF103481">
    <property type="entry name" value="Multidrug resistance efflux transporter EmrE"/>
    <property type="match status" value="1"/>
</dbReference>
<comment type="caution">
    <text evidence="8">The sequence shown here is derived from an EMBL/GenBank/DDBJ whole genome shotgun (WGS) entry which is preliminary data.</text>
</comment>
<comment type="similarity">
    <text evidence="2">Belongs to the EamA transporter family.</text>
</comment>
<dbReference type="PANTHER" id="PTHR32322:SF2">
    <property type="entry name" value="EAMA DOMAIN-CONTAINING PROTEIN"/>
    <property type="match status" value="1"/>
</dbReference>
<feature type="transmembrane region" description="Helical" evidence="6">
    <location>
        <begin position="202"/>
        <end position="222"/>
    </location>
</feature>
<proteinExistence type="inferred from homology"/>
<dbReference type="InterPro" id="IPR050638">
    <property type="entry name" value="AA-Vitamin_Transporters"/>
</dbReference>
<dbReference type="AlphaFoldDB" id="A0A4T9TBE4"/>
<feature type="transmembrane region" description="Helical" evidence="6">
    <location>
        <begin position="47"/>
        <end position="67"/>
    </location>
</feature>
<feature type="transmembrane region" description="Helical" evidence="6">
    <location>
        <begin position="73"/>
        <end position="95"/>
    </location>
</feature>
<keyword evidence="3 6" id="KW-0812">Transmembrane</keyword>
<keyword evidence="4 6" id="KW-1133">Transmembrane helix</keyword>
<keyword evidence="5 6" id="KW-0472">Membrane</keyword>
<organism evidence="8 9">
    <name type="scientific">Parvibacter caecicola</name>
    <dbReference type="NCBI Taxonomy" id="747645"/>
    <lineage>
        <taxon>Bacteria</taxon>
        <taxon>Bacillati</taxon>
        <taxon>Actinomycetota</taxon>
        <taxon>Coriobacteriia</taxon>
        <taxon>Coriobacteriales</taxon>
        <taxon>Coriobacteriaceae</taxon>
        <taxon>Parvibacter</taxon>
    </lineage>
</organism>
<feature type="domain" description="EamA" evidence="7">
    <location>
        <begin position="132"/>
        <end position="274"/>
    </location>
</feature>
<dbReference type="Proteomes" id="UP000309454">
    <property type="component" value="Unassembled WGS sequence"/>
</dbReference>
<feature type="domain" description="EamA" evidence="7">
    <location>
        <begin position="8"/>
        <end position="118"/>
    </location>
</feature>
<dbReference type="EMBL" id="SSTM01000001">
    <property type="protein sequence ID" value="TJW12076.1"/>
    <property type="molecule type" value="Genomic_DNA"/>
</dbReference>
<evidence type="ECO:0000256" key="4">
    <source>
        <dbReference type="ARBA" id="ARBA00022989"/>
    </source>
</evidence>
<feature type="transmembrane region" description="Helical" evidence="6">
    <location>
        <begin position="12"/>
        <end position="31"/>
    </location>
</feature>
<sequence length="276" mass="28196">MLFTDYGASPAFVTGFRTLATGLLFLALILVRSRHKLKQLLAAPRDMGWFALFGLALFGSQFFFAFSVAATNAGTACVLQMLNSVFVLAFVCAAARKAPTLREGAGLALALAATVLIATQGNFSSLAISPAGLGWGLANALAVAVYIVVPRQVGLFQRYGSLFSVGIAMLLAALPANGAMAVQAAADPSVFGCVAAFDGRAWLVLVAGVTLLGTFAAFALYLTGIAKAGSVAGSLLGAAEPVSASAIAALWLGTAFTGWDWGGLALMLAMLACMTV</sequence>
<evidence type="ECO:0000256" key="2">
    <source>
        <dbReference type="ARBA" id="ARBA00007362"/>
    </source>
</evidence>
<feature type="transmembrane region" description="Helical" evidence="6">
    <location>
        <begin position="132"/>
        <end position="149"/>
    </location>
</feature>
<dbReference type="InterPro" id="IPR037185">
    <property type="entry name" value="EmrE-like"/>
</dbReference>
<evidence type="ECO:0000313" key="9">
    <source>
        <dbReference type="Proteomes" id="UP000309454"/>
    </source>
</evidence>
<evidence type="ECO:0000313" key="8">
    <source>
        <dbReference type="EMBL" id="TJW12076.1"/>
    </source>
</evidence>
<reference evidence="8 9" key="1">
    <citation type="submission" date="2019-04" db="EMBL/GenBank/DDBJ databases">
        <title>Microbes associate with the intestines of laboratory mice.</title>
        <authorList>
            <person name="Navarre W."/>
            <person name="Wong E."/>
            <person name="Huang K.C."/>
            <person name="Tropini C."/>
            <person name="Ng K."/>
            <person name="Yu B."/>
        </authorList>
    </citation>
    <scope>NUCLEOTIDE SEQUENCE [LARGE SCALE GENOMIC DNA]</scope>
    <source>
        <strain evidence="8 9">NM48_B13</strain>
    </source>
</reference>
<accession>A0A4T9TBE4</accession>
<dbReference type="PANTHER" id="PTHR32322">
    <property type="entry name" value="INNER MEMBRANE TRANSPORTER"/>
    <property type="match status" value="1"/>
</dbReference>
<dbReference type="InterPro" id="IPR000620">
    <property type="entry name" value="EamA_dom"/>
</dbReference>
<feature type="transmembrane region" description="Helical" evidence="6">
    <location>
        <begin position="107"/>
        <end position="126"/>
    </location>
</feature>
<evidence type="ECO:0000256" key="5">
    <source>
        <dbReference type="ARBA" id="ARBA00023136"/>
    </source>
</evidence>
<evidence type="ECO:0000259" key="7">
    <source>
        <dbReference type="Pfam" id="PF00892"/>
    </source>
</evidence>
<dbReference type="GO" id="GO:0016020">
    <property type="term" value="C:membrane"/>
    <property type="evidence" value="ECO:0007669"/>
    <property type="project" value="UniProtKB-SubCell"/>
</dbReference>
<dbReference type="OrthoDB" id="9810818at2"/>
<keyword evidence="9" id="KW-1185">Reference proteome</keyword>
<feature type="transmembrane region" description="Helical" evidence="6">
    <location>
        <begin position="161"/>
        <end position="182"/>
    </location>
</feature>
<evidence type="ECO:0000256" key="3">
    <source>
        <dbReference type="ARBA" id="ARBA00022692"/>
    </source>
</evidence>
<comment type="subcellular location">
    <subcellularLocation>
        <location evidence="1">Membrane</location>
        <topology evidence="1">Multi-pass membrane protein</topology>
    </subcellularLocation>
</comment>
<name>A0A4T9TBE4_9ACTN</name>
<gene>
    <name evidence="8" type="ORF">E5982_00240</name>
</gene>
<protein>
    <submittedName>
        <fullName evidence="8">DMT family transporter</fullName>
    </submittedName>
</protein>
<feature type="transmembrane region" description="Helical" evidence="6">
    <location>
        <begin position="234"/>
        <end position="252"/>
    </location>
</feature>
<evidence type="ECO:0000256" key="1">
    <source>
        <dbReference type="ARBA" id="ARBA00004141"/>
    </source>
</evidence>